<comment type="similarity">
    <text evidence="7">Belongs to the adenylyl cyclase class-4/guanylyl cyclase family.</text>
</comment>
<evidence type="ECO:0000256" key="9">
    <source>
        <dbReference type="SAM" id="MobiDB-lite"/>
    </source>
</evidence>
<evidence type="ECO:0000256" key="1">
    <source>
        <dbReference type="ARBA" id="ARBA00004370"/>
    </source>
</evidence>
<dbReference type="InterPro" id="IPR035965">
    <property type="entry name" value="PAS-like_dom_sf"/>
</dbReference>
<sequence>MPFSGSKAKGGTAAAPAHASPLRSSSVSDNAETADPGVPRTAPADSSLAEATRRDVKRASVRLSDKVESVVCHDNDSDSDAAEAGSDAGDDNSAAAGGCPFSEHSGKAAGEAGGSCPVTGAKAGDGKAKSTLADSDPALSGATAQSSLDQFRNKFSSRNKTLYDALRRESERIEANHLNAEREVLRSNDIAFLIARHEMELNQLLAAQAAETKQKEDAFDKLVAARKERKEAKRLQRTAMRQTKRRDLLIQRQEAAVKAALAVKSSLKERREAFDSLIAHMEWTHEKERKQLIAAQERKMLYEKMLNELETKHLPEELRSTLAKKFHVRQTHQAVLNKRINDQLREMQQTELRQAKERFELEVKCYDEHGNLKITHTIRLAELFDSQLAELQTEKERLQSKHEEEKLQIIIQNNNRDLKRLQQQHRIVARQLRIQQEQKVAARKQRKADGSIGGAGPVFVGSNVGSKRMSRQGSTGSMEDTPSEIGSQMSGMSPSRNLGVASQLAFIRGNGSGINEDDEDVQSNGSRTVNQSAIAALAAKQCQEKNSLVGALQQEMNECQLSIDARMTEVEEQHALEIDKLRNDQNQEIERLVAIQEKEIQMEQSVHDAEMKMLVERRILNSVLETVVDGIINITPTGTIRRFNAAAEKMFGYTAAEVMGKNIKMLMPARIAEHHDGYLNRYLTTGVKNIIGSGRQATGLRKDGSEFPVQLSVSEVKDNEQHLFTGIIRDLTEEVRLEEELRAKDEAKKAELGKLVSQLNMSRKKADDLLSQMLPPSVSGQLLEGKQVAPQTFESATVFFLDVVGFTTICSDVSATDTIGMLDAIYNMFDDVIQQYDAYKVETIGDSYMIVSGVPKPNGKRHAGEIATLALHIMSKVYTFKFEQKPDLRLRVRIGINTGPVVAGVVGSKMPRYCLFGDTVNTASRMESTSSPMKIQVSETTFRELSAVGGYHLVSRGEIEVKGKGKMNTYFLTGKEDFPYELPPQ</sequence>
<dbReference type="Gene3D" id="6.10.250.780">
    <property type="match status" value="1"/>
</dbReference>
<dbReference type="SUPFAM" id="SSF55785">
    <property type="entry name" value="PYP-like sensor domain (PAS domain)"/>
    <property type="match status" value="1"/>
</dbReference>
<feature type="coiled-coil region" evidence="8">
    <location>
        <begin position="381"/>
        <end position="438"/>
    </location>
</feature>
<dbReference type="CDD" id="cd00130">
    <property type="entry name" value="PAS"/>
    <property type="match status" value="1"/>
</dbReference>
<evidence type="ECO:0000256" key="5">
    <source>
        <dbReference type="ARBA" id="ARBA00023136"/>
    </source>
</evidence>
<feature type="domain" description="PAS" evidence="10">
    <location>
        <begin position="616"/>
        <end position="686"/>
    </location>
</feature>
<dbReference type="Gene3D" id="3.30.70.1230">
    <property type="entry name" value="Nucleotide cyclase"/>
    <property type="match status" value="1"/>
</dbReference>
<evidence type="ECO:0000313" key="14">
    <source>
        <dbReference type="Proteomes" id="UP001527925"/>
    </source>
</evidence>
<keyword evidence="3" id="KW-0547">Nucleotide-binding</keyword>
<keyword evidence="4" id="KW-1133">Transmembrane helix</keyword>
<dbReference type="Gene3D" id="3.30.450.20">
    <property type="entry name" value="PAS domain"/>
    <property type="match status" value="1"/>
</dbReference>
<feature type="domain" description="PAC" evidence="11">
    <location>
        <begin position="693"/>
        <end position="743"/>
    </location>
</feature>
<dbReference type="Proteomes" id="UP001527925">
    <property type="component" value="Unassembled WGS sequence"/>
</dbReference>
<evidence type="ECO:0000259" key="11">
    <source>
        <dbReference type="PROSITE" id="PS50113"/>
    </source>
</evidence>
<feature type="compositionally biased region" description="Polar residues" evidence="9">
    <location>
        <begin position="471"/>
        <end position="496"/>
    </location>
</feature>
<dbReference type="InterPro" id="IPR000700">
    <property type="entry name" value="PAS-assoc_C"/>
</dbReference>
<proteinExistence type="inferred from homology"/>
<dbReference type="PROSITE" id="PS50125">
    <property type="entry name" value="GUANYLATE_CYCLASE_2"/>
    <property type="match status" value="1"/>
</dbReference>
<dbReference type="InterPro" id="IPR001054">
    <property type="entry name" value="A/G_cyclase"/>
</dbReference>
<keyword evidence="2" id="KW-0812">Transmembrane</keyword>
<dbReference type="InterPro" id="IPR050401">
    <property type="entry name" value="Cyclic_nucleotide_synthase"/>
</dbReference>
<dbReference type="SUPFAM" id="SSF55073">
    <property type="entry name" value="Nucleotide cyclase"/>
    <property type="match status" value="1"/>
</dbReference>
<reference evidence="13 14" key="1">
    <citation type="submission" date="2023-09" db="EMBL/GenBank/DDBJ databases">
        <title>Pangenome analysis of Batrachochytrium dendrobatidis and related Chytrids.</title>
        <authorList>
            <person name="Yacoub M.N."/>
            <person name="Stajich J.E."/>
            <person name="James T.Y."/>
        </authorList>
    </citation>
    <scope>NUCLEOTIDE SEQUENCE [LARGE SCALE GENOMIC DNA]</scope>
    <source>
        <strain evidence="13 14">JEL0888</strain>
    </source>
</reference>
<dbReference type="NCBIfam" id="TIGR00229">
    <property type="entry name" value="sensory_box"/>
    <property type="match status" value="1"/>
</dbReference>
<evidence type="ECO:0000256" key="3">
    <source>
        <dbReference type="ARBA" id="ARBA00022741"/>
    </source>
</evidence>
<organism evidence="13 14">
    <name type="scientific">Polyrhizophydium stewartii</name>
    <dbReference type="NCBI Taxonomy" id="2732419"/>
    <lineage>
        <taxon>Eukaryota</taxon>
        <taxon>Fungi</taxon>
        <taxon>Fungi incertae sedis</taxon>
        <taxon>Chytridiomycota</taxon>
        <taxon>Chytridiomycota incertae sedis</taxon>
        <taxon>Chytridiomycetes</taxon>
        <taxon>Rhizophydiales</taxon>
        <taxon>Rhizophydiales incertae sedis</taxon>
        <taxon>Polyrhizophydium</taxon>
    </lineage>
</organism>
<dbReference type="InterPro" id="IPR029787">
    <property type="entry name" value="Nucleotide_cyclase"/>
</dbReference>
<dbReference type="Pfam" id="PF00211">
    <property type="entry name" value="Guanylate_cyc"/>
    <property type="match status" value="1"/>
</dbReference>
<keyword evidence="6 7" id="KW-0456">Lyase</keyword>
<keyword evidence="5" id="KW-0472">Membrane</keyword>
<evidence type="ECO:0008006" key="15">
    <source>
        <dbReference type="Google" id="ProtNLM"/>
    </source>
</evidence>
<feature type="compositionally biased region" description="Low complexity" evidence="9">
    <location>
        <begin position="1"/>
        <end position="26"/>
    </location>
</feature>
<dbReference type="PANTHER" id="PTHR11920:SF335">
    <property type="entry name" value="GUANYLATE CYCLASE"/>
    <property type="match status" value="1"/>
</dbReference>
<feature type="compositionally biased region" description="Basic and acidic residues" evidence="9">
    <location>
        <begin position="51"/>
        <end position="76"/>
    </location>
</feature>
<dbReference type="InterPro" id="IPR018297">
    <property type="entry name" value="A/G_cyclase_CS"/>
</dbReference>
<dbReference type="SMART" id="SM00044">
    <property type="entry name" value="CYCc"/>
    <property type="match status" value="1"/>
</dbReference>
<evidence type="ECO:0000259" key="12">
    <source>
        <dbReference type="PROSITE" id="PS50125"/>
    </source>
</evidence>
<keyword evidence="14" id="KW-1185">Reference proteome</keyword>
<evidence type="ECO:0000256" key="6">
    <source>
        <dbReference type="ARBA" id="ARBA00023239"/>
    </source>
</evidence>
<evidence type="ECO:0000256" key="2">
    <source>
        <dbReference type="ARBA" id="ARBA00022692"/>
    </source>
</evidence>
<comment type="caution">
    <text evidence="13">The sequence shown here is derived from an EMBL/GenBank/DDBJ whole genome shotgun (WGS) entry which is preliminary data.</text>
</comment>
<evidence type="ECO:0000256" key="4">
    <source>
        <dbReference type="ARBA" id="ARBA00022989"/>
    </source>
</evidence>
<evidence type="ECO:0000259" key="10">
    <source>
        <dbReference type="PROSITE" id="PS50112"/>
    </source>
</evidence>
<feature type="coiled-coil region" evidence="8">
    <location>
        <begin position="215"/>
        <end position="312"/>
    </location>
</feature>
<comment type="subcellular location">
    <subcellularLocation>
        <location evidence="1">Membrane</location>
    </subcellularLocation>
</comment>
<dbReference type="InterPro" id="IPR000014">
    <property type="entry name" value="PAS"/>
</dbReference>
<gene>
    <name evidence="13" type="ORF">HK105_204117</name>
</gene>
<feature type="region of interest" description="Disordered" evidence="9">
    <location>
        <begin position="122"/>
        <end position="145"/>
    </location>
</feature>
<feature type="region of interest" description="Disordered" evidence="9">
    <location>
        <begin position="445"/>
        <end position="496"/>
    </location>
</feature>
<dbReference type="PROSITE" id="PS00452">
    <property type="entry name" value="GUANYLATE_CYCLASE_1"/>
    <property type="match status" value="1"/>
</dbReference>
<dbReference type="PANTHER" id="PTHR11920">
    <property type="entry name" value="GUANYLYL CYCLASE"/>
    <property type="match status" value="1"/>
</dbReference>
<evidence type="ECO:0000313" key="13">
    <source>
        <dbReference type="EMBL" id="KAL2916361.1"/>
    </source>
</evidence>
<evidence type="ECO:0000256" key="7">
    <source>
        <dbReference type="RuleBase" id="RU000405"/>
    </source>
</evidence>
<dbReference type="Pfam" id="PF13426">
    <property type="entry name" value="PAS_9"/>
    <property type="match status" value="1"/>
</dbReference>
<dbReference type="PROSITE" id="PS50112">
    <property type="entry name" value="PAS"/>
    <property type="match status" value="1"/>
</dbReference>
<dbReference type="SMART" id="SM00091">
    <property type="entry name" value="PAS"/>
    <property type="match status" value="1"/>
</dbReference>
<dbReference type="PROSITE" id="PS50113">
    <property type="entry name" value="PAC"/>
    <property type="match status" value="1"/>
</dbReference>
<name>A0ABR4N9Y9_9FUNG</name>
<keyword evidence="8" id="KW-0175">Coiled coil</keyword>
<feature type="region of interest" description="Disordered" evidence="9">
    <location>
        <begin position="1"/>
        <end position="100"/>
    </location>
</feature>
<protein>
    <recommendedName>
        <fullName evidence="15">Guanylate cyclase</fullName>
    </recommendedName>
</protein>
<dbReference type="CDD" id="cd07302">
    <property type="entry name" value="CHD"/>
    <property type="match status" value="1"/>
</dbReference>
<feature type="compositionally biased region" description="Low complexity" evidence="9">
    <location>
        <begin position="82"/>
        <end position="98"/>
    </location>
</feature>
<feature type="domain" description="Guanylate cyclase" evidence="12">
    <location>
        <begin position="797"/>
        <end position="927"/>
    </location>
</feature>
<dbReference type="EMBL" id="JADGIZ020000017">
    <property type="protein sequence ID" value="KAL2916361.1"/>
    <property type="molecule type" value="Genomic_DNA"/>
</dbReference>
<evidence type="ECO:0000256" key="8">
    <source>
        <dbReference type="SAM" id="Coils"/>
    </source>
</evidence>
<accession>A0ABR4N9Y9</accession>